<keyword evidence="1" id="KW-0812">Transmembrane</keyword>
<feature type="transmembrane region" description="Helical" evidence="1">
    <location>
        <begin position="6"/>
        <end position="25"/>
    </location>
</feature>
<dbReference type="OrthoDB" id="5193129at2"/>
<sequence>MATVFYTLAVLACPVAMGLMMFMMMRGQNKNPASQAQGPADRAEVDALRAEIEALKADRAAQPPRPQP</sequence>
<evidence type="ECO:0000256" key="1">
    <source>
        <dbReference type="SAM" id="Phobius"/>
    </source>
</evidence>
<dbReference type="EMBL" id="QJJU01000014">
    <property type="protein sequence ID" value="PXX06253.1"/>
    <property type="molecule type" value="Genomic_DNA"/>
</dbReference>
<protein>
    <recommendedName>
        <fullName evidence="4">DUF2933 domain-containing protein</fullName>
    </recommendedName>
</protein>
<keyword evidence="1" id="KW-1133">Transmembrane helix</keyword>
<dbReference type="AlphaFoldDB" id="A0A318HCK3"/>
<evidence type="ECO:0000313" key="3">
    <source>
        <dbReference type="Proteomes" id="UP000247781"/>
    </source>
</evidence>
<evidence type="ECO:0008006" key="4">
    <source>
        <dbReference type="Google" id="ProtNLM"/>
    </source>
</evidence>
<proteinExistence type="predicted"/>
<evidence type="ECO:0000313" key="2">
    <source>
        <dbReference type="EMBL" id="PXX06253.1"/>
    </source>
</evidence>
<gene>
    <name evidence="2" type="ORF">C8E89_11426</name>
</gene>
<reference evidence="2 3" key="2">
    <citation type="submission" date="2018-06" db="EMBL/GenBank/DDBJ databases">
        <title>Sequencing of bacterial isolates from soil warming experiment in Harvard Forest, Massachusetts, USA.</title>
        <authorList>
            <person name="Deangelis K.PhD."/>
        </authorList>
    </citation>
    <scope>NUCLEOTIDE SEQUENCE [LARGE SCALE GENOMIC DNA]</scope>
    <source>
        <strain evidence="2 3">GAS496</strain>
    </source>
</reference>
<reference evidence="3" key="1">
    <citation type="submission" date="2018-05" db="EMBL/GenBank/DDBJ databases">
        <authorList>
            <person name="Deangelis K."/>
            <person name="Huntemann M."/>
            <person name="Clum A."/>
            <person name="Pillay M."/>
            <person name="Palaniappan K."/>
            <person name="Varghese N."/>
            <person name="Mikhailova N."/>
            <person name="Stamatis D."/>
            <person name="Reddy T."/>
            <person name="Daum C."/>
            <person name="Shapiro N."/>
            <person name="Ivanova N."/>
            <person name="Kyrpides N."/>
            <person name="Woyke T."/>
        </authorList>
    </citation>
    <scope>NUCLEOTIDE SEQUENCE [LARGE SCALE GENOMIC DNA]</scope>
    <source>
        <strain evidence="3">GAS496</strain>
    </source>
</reference>
<name>A0A318HCK3_9MYCO</name>
<accession>A0A318HCK3</accession>
<organism evidence="2 3">
    <name type="scientific">Mycolicibacterium moriokaense</name>
    <dbReference type="NCBI Taxonomy" id="39691"/>
    <lineage>
        <taxon>Bacteria</taxon>
        <taxon>Bacillati</taxon>
        <taxon>Actinomycetota</taxon>
        <taxon>Actinomycetes</taxon>
        <taxon>Mycobacteriales</taxon>
        <taxon>Mycobacteriaceae</taxon>
        <taxon>Mycolicibacterium</taxon>
    </lineage>
</organism>
<keyword evidence="3" id="KW-1185">Reference proteome</keyword>
<keyword evidence="1" id="KW-0472">Membrane</keyword>
<dbReference type="Proteomes" id="UP000247781">
    <property type="component" value="Unassembled WGS sequence"/>
</dbReference>
<comment type="caution">
    <text evidence="2">The sequence shown here is derived from an EMBL/GenBank/DDBJ whole genome shotgun (WGS) entry which is preliminary data.</text>
</comment>